<dbReference type="Pfam" id="PF01180">
    <property type="entry name" value="DHO_dh"/>
    <property type="match status" value="1"/>
</dbReference>
<protein>
    <submittedName>
        <fullName evidence="8">tRNA-dihydrouridine synthase</fullName>
    </submittedName>
</protein>
<evidence type="ECO:0000259" key="7">
    <source>
        <dbReference type="Pfam" id="PF01180"/>
    </source>
</evidence>
<dbReference type="PIRSF" id="PIRSF000164">
    <property type="entry name" value="DHO_oxidase"/>
    <property type="match status" value="1"/>
</dbReference>
<evidence type="ECO:0000313" key="8">
    <source>
        <dbReference type="EMBL" id="MBC2959838.1"/>
    </source>
</evidence>
<sequence>MIDLPNPVVVAAGCGGTGRELAALGALEGIGAFTTRSLTLNPRAGGPAPRIAETPSGLVHSTGLPGPGLEIFLATELPWLVQQGLRVVVSLSGASVAEHAEVARRLAQAPGIRALEVDLAVPDARAHGLLDVREPFHAANVVAAVVREAQDLPVLAKVRSDVLRVAESARVVTDAGASAVVVGGPQAAALPDGRPAGLSGPAVLPLALRCVGEVRAALPGVPVIGCGGISTAADARAFLDAGAVAVQVGTALLHDPTTAARIAADLAGGPS</sequence>
<dbReference type="InterPro" id="IPR005720">
    <property type="entry name" value="Dihydroorotate_DH_cat"/>
</dbReference>
<dbReference type="PANTHER" id="PTHR48109">
    <property type="entry name" value="DIHYDROOROTATE DEHYDROGENASE (QUINONE), MITOCHONDRIAL-RELATED"/>
    <property type="match status" value="1"/>
</dbReference>
<dbReference type="InterPro" id="IPR012135">
    <property type="entry name" value="Dihydroorotate_DH_1_2"/>
</dbReference>
<comment type="pathway">
    <text evidence="2">Pyrimidine metabolism; UMP biosynthesis via de novo pathway.</text>
</comment>
<dbReference type="InterPro" id="IPR013785">
    <property type="entry name" value="Aldolase_TIM"/>
</dbReference>
<dbReference type="SUPFAM" id="SSF51395">
    <property type="entry name" value="FMN-linked oxidoreductases"/>
    <property type="match status" value="1"/>
</dbReference>
<evidence type="ECO:0000313" key="9">
    <source>
        <dbReference type="Proteomes" id="UP000604001"/>
    </source>
</evidence>
<gene>
    <name evidence="8" type="ORF">H7344_05965</name>
</gene>
<organism evidence="8 9">
    <name type="scientific">Nocardioides deserti</name>
    <dbReference type="NCBI Taxonomy" id="1588644"/>
    <lineage>
        <taxon>Bacteria</taxon>
        <taxon>Bacillati</taxon>
        <taxon>Actinomycetota</taxon>
        <taxon>Actinomycetes</taxon>
        <taxon>Propionibacteriales</taxon>
        <taxon>Nocardioidaceae</taxon>
        <taxon>Nocardioides</taxon>
    </lineage>
</organism>
<evidence type="ECO:0000256" key="3">
    <source>
        <dbReference type="ARBA" id="ARBA00022630"/>
    </source>
</evidence>
<dbReference type="Gene3D" id="3.20.20.70">
    <property type="entry name" value="Aldolase class I"/>
    <property type="match status" value="1"/>
</dbReference>
<dbReference type="EMBL" id="JACMYC010000003">
    <property type="protein sequence ID" value="MBC2959838.1"/>
    <property type="molecule type" value="Genomic_DNA"/>
</dbReference>
<feature type="domain" description="Dihydroorotate dehydrogenase catalytic" evidence="7">
    <location>
        <begin position="3"/>
        <end position="266"/>
    </location>
</feature>
<accession>A0ABR6U6R7</accession>
<evidence type="ECO:0000256" key="5">
    <source>
        <dbReference type="ARBA" id="ARBA00022975"/>
    </source>
</evidence>
<keyword evidence="4" id="KW-0288">FMN</keyword>
<dbReference type="RefSeq" id="WP_186345118.1">
    <property type="nucleotide sequence ID" value="NZ_BMMR01000003.1"/>
</dbReference>
<dbReference type="PROSITE" id="PS00912">
    <property type="entry name" value="DHODEHASE_2"/>
    <property type="match status" value="1"/>
</dbReference>
<keyword evidence="9" id="KW-1185">Reference proteome</keyword>
<dbReference type="Proteomes" id="UP000604001">
    <property type="component" value="Unassembled WGS sequence"/>
</dbReference>
<comment type="caution">
    <text evidence="8">The sequence shown here is derived from an EMBL/GenBank/DDBJ whole genome shotgun (WGS) entry which is preliminary data.</text>
</comment>
<name>A0ABR6U6R7_9ACTN</name>
<evidence type="ECO:0000256" key="2">
    <source>
        <dbReference type="ARBA" id="ARBA00004725"/>
    </source>
</evidence>
<keyword evidence="3" id="KW-0285">Flavoprotein</keyword>
<evidence type="ECO:0000256" key="1">
    <source>
        <dbReference type="ARBA" id="ARBA00001917"/>
    </source>
</evidence>
<evidence type="ECO:0000256" key="4">
    <source>
        <dbReference type="ARBA" id="ARBA00022643"/>
    </source>
</evidence>
<dbReference type="PANTHER" id="PTHR48109:SF1">
    <property type="entry name" value="DIHYDROOROTATE DEHYDROGENASE (FUMARATE)"/>
    <property type="match status" value="1"/>
</dbReference>
<comment type="cofactor">
    <cofactor evidence="1">
        <name>FMN</name>
        <dbReference type="ChEBI" id="CHEBI:58210"/>
    </cofactor>
</comment>
<proteinExistence type="predicted"/>
<keyword evidence="5" id="KW-0665">Pyrimidine biosynthesis</keyword>
<keyword evidence="6" id="KW-0560">Oxidoreductase</keyword>
<evidence type="ECO:0000256" key="6">
    <source>
        <dbReference type="ARBA" id="ARBA00023002"/>
    </source>
</evidence>
<reference evidence="8 9" key="1">
    <citation type="submission" date="2020-08" db="EMBL/GenBank/DDBJ databases">
        <title>novel species in genus Nocardioides.</title>
        <authorList>
            <person name="Zhang G."/>
        </authorList>
    </citation>
    <scope>NUCLEOTIDE SEQUENCE [LARGE SCALE GENOMIC DNA]</scope>
    <source>
        <strain evidence="8 9">SC8A-24</strain>
    </source>
</reference>
<dbReference type="InterPro" id="IPR001295">
    <property type="entry name" value="Dihydroorotate_DH_CS"/>
</dbReference>
<dbReference type="InterPro" id="IPR050074">
    <property type="entry name" value="DHO_dehydrogenase"/>
</dbReference>